<feature type="region of interest" description="Disordered" evidence="13">
    <location>
        <begin position="461"/>
        <end position="540"/>
    </location>
</feature>
<dbReference type="PANTHER" id="PTHR13667:SF5">
    <property type="entry name" value="WD REPEAT-CONTAINING AND PLANAR CELL POLARITY EFFECTOR PROTEIN FRITZ HOMOLOG"/>
    <property type="match status" value="1"/>
</dbReference>
<keyword evidence="10" id="KW-0472">Membrane</keyword>
<evidence type="ECO:0000256" key="10">
    <source>
        <dbReference type="ARBA" id="ARBA00023136"/>
    </source>
</evidence>
<evidence type="ECO:0000313" key="15">
    <source>
        <dbReference type="Proteomes" id="UP001158576"/>
    </source>
</evidence>
<evidence type="ECO:0000256" key="13">
    <source>
        <dbReference type="SAM" id="MobiDB-lite"/>
    </source>
</evidence>
<dbReference type="Pfam" id="PF11768">
    <property type="entry name" value="Frtz"/>
    <property type="match status" value="2"/>
</dbReference>
<dbReference type="SUPFAM" id="SSF50978">
    <property type="entry name" value="WD40 repeat-like"/>
    <property type="match status" value="1"/>
</dbReference>
<keyword evidence="7" id="KW-0677">Repeat</keyword>
<dbReference type="EMBL" id="OU015569">
    <property type="protein sequence ID" value="CAG5099766.1"/>
    <property type="molecule type" value="Genomic_DNA"/>
</dbReference>
<feature type="compositionally biased region" description="Acidic residues" evidence="13">
    <location>
        <begin position="466"/>
        <end position="475"/>
    </location>
</feature>
<evidence type="ECO:0000256" key="7">
    <source>
        <dbReference type="ARBA" id="ARBA00022737"/>
    </source>
</evidence>
<feature type="compositionally biased region" description="Basic and acidic residues" evidence="13">
    <location>
        <begin position="476"/>
        <end position="486"/>
    </location>
</feature>
<reference evidence="14 15" key="1">
    <citation type="submission" date="2021-04" db="EMBL/GenBank/DDBJ databases">
        <authorList>
            <person name="Bliznina A."/>
        </authorList>
    </citation>
    <scope>NUCLEOTIDE SEQUENCE [LARGE SCALE GENOMIC DNA]</scope>
</reference>
<dbReference type="PANTHER" id="PTHR13667">
    <property type="entry name" value="HOMOLOC-13"/>
    <property type="match status" value="1"/>
</dbReference>
<evidence type="ECO:0000256" key="11">
    <source>
        <dbReference type="ARBA" id="ARBA00023212"/>
    </source>
</evidence>
<evidence type="ECO:0000256" key="6">
    <source>
        <dbReference type="ARBA" id="ARBA00022574"/>
    </source>
</evidence>
<keyword evidence="4" id="KW-1003">Cell membrane</keyword>
<keyword evidence="8" id="KW-0970">Cilium biogenesis/degradation</keyword>
<evidence type="ECO:0000256" key="1">
    <source>
        <dbReference type="ARBA" id="ARBA00004236"/>
    </source>
</evidence>
<keyword evidence="12" id="KW-0966">Cell projection</keyword>
<dbReference type="Gene3D" id="2.130.10.10">
    <property type="entry name" value="YVTN repeat-like/Quinoprotein amine dehydrogenase"/>
    <property type="match status" value="1"/>
</dbReference>
<dbReference type="InterPro" id="IPR015943">
    <property type="entry name" value="WD40/YVTN_repeat-like_dom_sf"/>
</dbReference>
<dbReference type="InterPro" id="IPR036322">
    <property type="entry name" value="WD40_repeat_dom_sf"/>
</dbReference>
<accession>A0ABN7SKW9</accession>
<dbReference type="Proteomes" id="UP001158576">
    <property type="component" value="Chromosome XSR"/>
</dbReference>
<organism evidence="14 15">
    <name type="scientific">Oikopleura dioica</name>
    <name type="common">Tunicate</name>
    <dbReference type="NCBI Taxonomy" id="34765"/>
    <lineage>
        <taxon>Eukaryota</taxon>
        <taxon>Metazoa</taxon>
        <taxon>Chordata</taxon>
        <taxon>Tunicata</taxon>
        <taxon>Appendicularia</taxon>
        <taxon>Copelata</taxon>
        <taxon>Oikopleuridae</taxon>
        <taxon>Oikopleura</taxon>
    </lineage>
</organism>
<keyword evidence="11" id="KW-0206">Cytoskeleton</keyword>
<keyword evidence="15" id="KW-1185">Reference proteome</keyword>
<name>A0ABN7SKW9_OIKDI</name>
<comment type="subcellular location">
    <subcellularLocation>
        <location evidence="1">Cell membrane</location>
    </subcellularLocation>
    <subcellularLocation>
        <location evidence="2">Cytoplasm</location>
        <location evidence="2">Cytoskeleton</location>
        <location evidence="2">Cilium axoneme</location>
    </subcellularLocation>
</comment>
<evidence type="ECO:0000256" key="4">
    <source>
        <dbReference type="ARBA" id="ARBA00022475"/>
    </source>
</evidence>
<evidence type="ECO:0000256" key="8">
    <source>
        <dbReference type="ARBA" id="ARBA00022794"/>
    </source>
</evidence>
<evidence type="ECO:0000256" key="9">
    <source>
        <dbReference type="ARBA" id="ARBA00023069"/>
    </source>
</evidence>
<keyword evidence="6" id="KW-0853">WD repeat</keyword>
<evidence type="ECO:0000256" key="5">
    <source>
        <dbReference type="ARBA" id="ARBA00022490"/>
    </source>
</evidence>
<dbReference type="InterPro" id="IPR024511">
    <property type="entry name" value="Frtz"/>
</dbReference>
<proteinExistence type="inferred from homology"/>
<keyword evidence="9" id="KW-0969">Cilium</keyword>
<evidence type="ECO:0000256" key="12">
    <source>
        <dbReference type="ARBA" id="ARBA00023273"/>
    </source>
</evidence>
<sequence length="540" mass="61281">MSFAVSFHCWSEEESVFNSSDANIALNSYHPKKPTMKHSVFHEMREHWTRSRKEVIWSLSKENRDRLQKLNALLTQNRVLSILPRPLDSSVLMMFSNGSLVSFSLRNNDIDNITKKDKFIQHSSDPVDVAQVSEKYVVSLLSGSRISVIPPDLHRQISPPEPLYIVDMPDNACIRTKGSFSAVYWSERIEDGARGHLMIISHSGNSEIVARVPFNSLIQDVIFSELNADSFWLLEIPDPVNPTNIRMTLYSIKLNQGLKIVDELEIQMKSSVVVCELSPNEEKFCFGCSDNMLIVFDTKTHSAEHVYLPVRPSILSWHPGSHFLAVSSRNGEVMFFDVGLTCIELNDKISDPCPGVAYASLTTICDALIVKPLNYTTETQLEAALASFYAPTRAINDLVVIEYRDHVVRYARRFLHHLLRHRRLQKAFLLATDIGAQDLFLDIHHMALHYKDFELASEASKKVDEMMESPGEDDGRDERHDDHQDVDSEDDPPAIQRFMKHISARNSKERKKGDGKGKPPPAQPTPENASTLKIKHFGFV</sequence>
<keyword evidence="5" id="KW-0963">Cytoplasm</keyword>
<comment type="similarity">
    <text evidence="3">Belongs to the WD repeat fritz family.</text>
</comment>
<evidence type="ECO:0000256" key="3">
    <source>
        <dbReference type="ARBA" id="ARBA00006059"/>
    </source>
</evidence>
<evidence type="ECO:0000313" key="14">
    <source>
        <dbReference type="EMBL" id="CAG5099766.1"/>
    </source>
</evidence>
<gene>
    <name evidence="14" type="ORF">OKIOD_LOCUS8233</name>
</gene>
<protein>
    <submittedName>
        <fullName evidence="14">Oidioi.mRNA.OKI2018_I69.XSR.g16675.t1.cds</fullName>
    </submittedName>
</protein>
<evidence type="ECO:0000256" key="2">
    <source>
        <dbReference type="ARBA" id="ARBA00004430"/>
    </source>
</evidence>